<name>A0A7J7HS79_CAMSI</name>
<sequence length="222" mass="25013">MESFSQQILIAPNLKTFYLCNCEKLKSLPDRMHCLTSLQSLDIYNCPGIGSFPEGGLPCSLNRLGIGNCAKLVAHRREWGLQRLPSLTHFIISGENEEDVLESFPEEGLLPSTLITLWIEDLPNLKSLNNRGLQLLCSLQNMGIGRCPQLQSLPEEGLPTSLVVLEILECPLLKPRCLREEGQDWHKIARIPLLHTDSELSFDRLTLGPTQSYSLFLHYAFQ</sequence>
<evidence type="ECO:0000313" key="3">
    <source>
        <dbReference type="Proteomes" id="UP000593564"/>
    </source>
</evidence>
<dbReference type="GO" id="GO:0006952">
    <property type="term" value="P:defense response"/>
    <property type="evidence" value="ECO:0007669"/>
    <property type="project" value="UniProtKB-KW"/>
</dbReference>
<dbReference type="PANTHER" id="PTHR36766">
    <property type="entry name" value="PLANT BROAD-SPECTRUM MILDEW RESISTANCE PROTEIN RPW8"/>
    <property type="match status" value="1"/>
</dbReference>
<dbReference type="Proteomes" id="UP000593564">
    <property type="component" value="Unassembled WGS sequence"/>
</dbReference>
<dbReference type="SUPFAM" id="SSF52058">
    <property type="entry name" value="L domain-like"/>
    <property type="match status" value="1"/>
</dbReference>
<comment type="caution">
    <text evidence="2">The sequence shown here is derived from an EMBL/GenBank/DDBJ whole genome shotgun (WGS) entry which is preliminary data.</text>
</comment>
<dbReference type="PANTHER" id="PTHR36766:SF40">
    <property type="entry name" value="DISEASE RESISTANCE PROTEIN RGA3"/>
    <property type="match status" value="1"/>
</dbReference>
<evidence type="ECO:0000313" key="2">
    <source>
        <dbReference type="EMBL" id="KAF5955217.1"/>
    </source>
</evidence>
<gene>
    <name evidence="2" type="ORF">HYC85_008073</name>
</gene>
<reference evidence="2 3" key="2">
    <citation type="submission" date="2020-07" db="EMBL/GenBank/DDBJ databases">
        <title>Genome assembly of wild tea tree DASZ reveals pedigree and selection history of tea varieties.</title>
        <authorList>
            <person name="Zhang W."/>
        </authorList>
    </citation>
    <scope>NUCLEOTIDE SEQUENCE [LARGE SCALE GENOMIC DNA]</scope>
    <source>
        <strain evidence="3">cv. G240</strain>
        <tissue evidence="2">Leaf</tissue>
    </source>
</reference>
<accession>A0A7J7HS79</accession>
<reference evidence="3" key="1">
    <citation type="journal article" date="2020" name="Nat. Commun.">
        <title>Genome assembly of wild tea tree DASZ reveals pedigree and selection history of tea varieties.</title>
        <authorList>
            <person name="Zhang W."/>
            <person name="Zhang Y."/>
            <person name="Qiu H."/>
            <person name="Guo Y."/>
            <person name="Wan H."/>
            <person name="Zhang X."/>
            <person name="Scossa F."/>
            <person name="Alseekh S."/>
            <person name="Zhang Q."/>
            <person name="Wang P."/>
            <person name="Xu L."/>
            <person name="Schmidt M.H."/>
            <person name="Jia X."/>
            <person name="Li D."/>
            <person name="Zhu A."/>
            <person name="Guo F."/>
            <person name="Chen W."/>
            <person name="Ni D."/>
            <person name="Usadel B."/>
            <person name="Fernie A.R."/>
            <person name="Wen W."/>
        </authorList>
    </citation>
    <scope>NUCLEOTIDE SEQUENCE [LARGE SCALE GENOMIC DNA]</scope>
    <source>
        <strain evidence="3">cv. G240</strain>
    </source>
</reference>
<keyword evidence="1" id="KW-0611">Plant defense</keyword>
<dbReference type="AlphaFoldDB" id="A0A7J7HS79"/>
<evidence type="ECO:0000256" key="1">
    <source>
        <dbReference type="ARBA" id="ARBA00022821"/>
    </source>
</evidence>
<keyword evidence="3" id="KW-1185">Reference proteome</keyword>
<protein>
    <recommendedName>
        <fullName evidence="4">NB-ARC domain-containing protein</fullName>
    </recommendedName>
</protein>
<evidence type="ECO:0008006" key="4">
    <source>
        <dbReference type="Google" id="ProtNLM"/>
    </source>
</evidence>
<organism evidence="2 3">
    <name type="scientific">Camellia sinensis</name>
    <name type="common">Tea plant</name>
    <name type="synonym">Thea sinensis</name>
    <dbReference type="NCBI Taxonomy" id="4442"/>
    <lineage>
        <taxon>Eukaryota</taxon>
        <taxon>Viridiplantae</taxon>
        <taxon>Streptophyta</taxon>
        <taxon>Embryophyta</taxon>
        <taxon>Tracheophyta</taxon>
        <taxon>Spermatophyta</taxon>
        <taxon>Magnoliopsida</taxon>
        <taxon>eudicotyledons</taxon>
        <taxon>Gunneridae</taxon>
        <taxon>Pentapetalae</taxon>
        <taxon>asterids</taxon>
        <taxon>Ericales</taxon>
        <taxon>Theaceae</taxon>
        <taxon>Camellia</taxon>
    </lineage>
</organism>
<dbReference type="Gene3D" id="3.80.10.10">
    <property type="entry name" value="Ribonuclease Inhibitor"/>
    <property type="match status" value="1"/>
</dbReference>
<dbReference type="EMBL" id="JACBKZ010000003">
    <property type="protein sequence ID" value="KAF5955217.1"/>
    <property type="molecule type" value="Genomic_DNA"/>
</dbReference>
<proteinExistence type="predicted"/>
<dbReference type="InterPro" id="IPR032675">
    <property type="entry name" value="LRR_dom_sf"/>
</dbReference>